<accession>B4QC26</accession>
<gene>
    <name evidence="2" type="primary">Dsim\GD10366</name>
    <name evidence="2" type="ORF">Dsim_GD10366</name>
</gene>
<proteinExistence type="predicted"/>
<evidence type="ECO:0000313" key="2">
    <source>
        <dbReference type="EMBL" id="EDX05798.1"/>
    </source>
</evidence>
<organism evidence="2 3">
    <name type="scientific">Drosophila simulans</name>
    <name type="common">Fruit fly</name>
    <dbReference type="NCBI Taxonomy" id="7240"/>
    <lineage>
        <taxon>Eukaryota</taxon>
        <taxon>Metazoa</taxon>
        <taxon>Ecdysozoa</taxon>
        <taxon>Arthropoda</taxon>
        <taxon>Hexapoda</taxon>
        <taxon>Insecta</taxon>
        <taxon>Pterygota</taxon>
        <taxon>Neoptera</taxon>
        <taxon>Endopterygota</taxon>
        <taxon>Diptera</taxon>
        <taxon>Brachycera</taxon>
        <taxon>Muscomorpha</taxon>
        <taxon>Ephydroidea</taxon>
        <taxon>Drosophilidae</taxon>
        <taxon>Drosophila</taxon>
        <taxon>Sophophora</taxon>
    </lineage>
</organism>
<feature type="region of interest" description="Disordered" evidence="1">
    <location>
        <begin position="1"/>
        <end position="24"/>
    </location>
</feature>
<dbReference type="Proteomes" id="UP000000304">
    <property type="component" value="Chromosome 2R"/>
</dbReference>
<sequence length="86" mass="9637">MAKGGLYKQAERWKSRRTRKQTNNSKLLCRIAVEKEAVAGQAKKTRSSKGATAVKVNKEVKRLPGAFVGAEQSCYQRDRSEQRLVA</sequence>
<protein>
    <submittedName>
        <fullName evidence="2">GD10366</fullName>
    </submittedName>
</protein>
<dbReference type="EMBL" id="CM000362">
    <property type="protein sequence ID" value="EDX05798.1"/>
    <property type="molecule type" value="Genomic_DNA"/>
</dbReference>
<dbReference type="AlphaFoldDB" id="B4QC26"/>
<evidence type="ECO:0000313" key="3">
    <source>
        <dbReference type="Proteomes" id="UP000000304"/>
    </source>
</evidence>
<evidence type="ECO:0000256" key="1">
    <source>
        <dbReference type="SAM" id="MobiDB-lite"/>
    </source>
</evidence>
<dbReference type="HOGENOM" id="CLU_2500332_0_0_1"/>
<name>B4QC26_DROSI</name>
<keyword evidence="3" id="KW-1185">Reference proteome</keyword>
<reference evidence="2 3" key="1">
    <citation type="journal article" date="2007" name="Nature">
        <title>Evolution of genes and genomes on the Drosophila phylogeny.</title>
        <authorList>
            <consortium name="Drosophila 12 Genomes Consortium"/>
            <person name="Clark A.G."/>
            <person name="Eisen M.B."/>
            <person name="Smith D.R."/>
            <person name="Bergman C.M."/>
            <person name="Oliver B."/>
            <person name="Markow T.A."/>
            <person name="Kaufman T.C."/>
            <person name="Kellis M."/>
            <person name="Gelbart W."/>
            <person name="Iyer V.N."/>
            <person name="Pollard D.A."/>
            <person name="Sackton T.B."/>
            <person name="Larracuente A.M."/>
            <person name="Singh N.D."/>
            <person name="Abad J.P."/>
            <person name="Abt D.N."/>
            <person name="Adryan B."/>
            <person name="Aguade M."/>
            <person name="Akashi H."/>
            <person name="Anderson W.W."/>
            <person name="Aquadro C.F."/>
            <person name="Ardell D.H."/>
            <person name="Arguello R."/>
            <person name="Artieri C.G."/>
            <person name="Barbash D.A."/>
            <person name="Barker D."/>
            <person name="Barsanti P."/>
            <person name="Batterham P."/>
            <person name="Batzoglou S."/>
            <person name="Begun D."/>
            <person name="Bhutkar A."/>
            <person name="Blanco E."/>
            <person name="Bosak S.A."/>
            <person name="Bradley R.K."/>
            <person name="Brand A.D."/>
            <person name="Brent M.R."/>
            <person name="Brooks A.N."/>
            <person name="Brown R.H."/>
            <person name="Butlin R.K."/>
            <person name="Caggese C."/>
            <person name="Calvi B.R."/>
            <person name="Bernardo de Carvalho A."/>
            <person name="Caspi A."/>
            <person name="Castrezana S."/>
            <person name="Celniker S.E."/>
            <person name="Chang J.L."/>
            <person name="Chapple C."/>
            <person name="Chatterji S."/>
            <person name="Chinwalla A."/>
            <person name="Civetta A."/>
            <person name="Clifton S.W."/>
            <person name="Comeron J.M."/>
            <person name="Costello J.C."/>
            <person name="Coyne J.A."/>
            <person name="Daub J."/>
            <person name="David R.G."/>
            <person name="Delcher A.L."/>
            <person name="Delehaunty K."/>
            <person name="Do C.B."/>
            <person name="Ebling H."/>
            <person name="Edwards K."/>
            <person name="Eickbush T."/>
            <person name="Evans J.D."/>
            <person name="Filipski A."/>
            <person name="Findeiss S."/>
            <person name="Freyhult E."/>
            <person name="Fulton L."/>
            <person name="Fulton R."/>
            <person name="Garcia A.C."/>
            <person name="Gardiner A."/>
            <person name="Garfield D.A."/>
            <person name="Garvin B.E."/>
            <person name="Gibson G."/>
            <person name="Gilbert D."/>
            <person name="Gnerre S."/>
            <person name="Godfrey J."/>
            <person name="Good R."/>
            <person name="Gotea V."/>
            <person name="Gravely B."/>
            <person name="Greenberg A.J."/>
            <person name="Griffiths-Jones S."/>
            <person name="Gross S."/>
            <person name="Guigo R."/>
            <person name="Gustafson E.A."/>
            <person name="Haerty W."/>
            <person name="Hahn M.W."/>
            <person name="Halligan D.L."/>
            <person name="Halpern A.L."/>
            <person name="Halter G.M."/>
            <person name="Han M.V."/>
            <person name="Heger A."/>
            <person name="Hillier L."/>
            <person name="Hinrichs A.S."/>
            <person name="Holmes I."/>
            <person name="Hoskins R.A."/>
            <person name="Hubisz M.J."/>
            <person name="Hultmark D."/>
            <person name="Huntley M.A."/>
            <person name="Jaffe D.B."/>
            <person name="Jagadeeshan S."/>
            <person name="Jeck W.R."/>
            <person name="Johnson J."/>
            <person name="Jones C.D."/>
            <person name="Jordan W.C."/>
            <person name="Karpen G.H."/>
            <person name="Kataoka E."/>
            <person name="Keightley P.D."/>
            <person name="Kheradpour P."/>
            <person name="Kirkness E.F."/>
            <person name="Koerich L.B."/>
            <person name="Kristiansen K."/>
            <person name="Kudrna D."/>
            <person name="Kulathinal R.J."/>
            <person name="Kumar S."/>
            <person name="Kwok R."/>
            <person name="Lander E."/>
            <person name="Langley C.H."/>
            <person name="Lapoint R."/>
            <person name="Lazzaro B.P."/>
            <person name="Lee S.J."/>
            <person name="Levesque L."/>
            <person name="Li R."/>
            <person name="Lin C.F."/>
            <person name="Lin M.F."/>
            <person name="Lindblad-Toh K."/>
            <person name="Llopart A."/>
            <person name="Long M."/>
            <person name="Low L."/>
            <person name="Lozovsky E."/>
            <person name="Lu J."/>
            <person name="Luo M."/>
            <person name="Machado C.A."/>
            <person name="Makalowski W."/>
            <person name="Marzo M."/>
            <person name="Matsuda M."/>
            <person name="Matzkin L."/>
            <person name="McAllister B."/>
            <person name="McBride C.S."/>
            <person name="McKernan B."/>
            <person name="McKernan K."/>
            <person name="Mendez-Lago M."/>
            <person name="Minx P."/>
            <person name="Mollenhauer M.U."/>
            <person name="Montooth K."/>
            <person name="Mount S.M."/>
            <person name="Mu X."/>
            <person name="Myers E."/>
            <person name="Negre B."/>
            <person name="Newfeld S."/>
            <person name="Nielsen R."/>
            <person name="Noor M.A."/>
            <person name="O'Grady P."/>
            <person name="Pachter L."/>
            <person name="Papaceit M."/>
            <person name="Parisi M.J."/>
            <person name="Parisi M."/>
            <person name="Parts L."/>
            <person name="Pedersen J.S."/>
            <person name="Pesole G."/>
            <person name="Phillippy A.M."/>
            <person name="Ponting C.P."/>
            <person name="Pop M."/>
            <person name="Porcelli D."/>
            <person name="Powell J.R."/>
            <person name="Prohaska S."/>
            <person name="Pruitt K."/>
            <person name="Puig M."/>
            <person name="Quesneville H."/>
            <person name="Ram K.R."/>
            <person name="Rand D."/>
            <person name="Rasmussen M.D."/>
            <person name="Reed L.K."/>
            <person name="Reenan R."/>
            <person name="Reily A."/>
            <person name="Remington K.A."/>
            <person name="Rieger T.T."/>
            <person name="Ritchie M.G."/>
            <person name="Robin C."/>
            <person name="Rogers Y.H."/>
            <person name="Rohde C."/>
            <person name="Rozas J."/>
            <person name="Rubenfield M.J."/>
            <person name="Ruiz A."/>
            <person name="Russo S."/>
            <person name="Salzberg S.L."/>
            <person name="Sanchez-Gracia A."/>
            <person name="Saranga D.J."/>
            <person name="Sato H."/>
            <person name="Schaeffer S.W."/>
            <person name="Schatz M.C."/>
            <person name="Schlenke T."/>
            <person name="Schwartz R."/>
            <person name="Segarra C."/>
            <person name="Singh R.S."/>
            <person name="Sirot L."/>
            <person name="Sirota M."/>
            <person name="Sisneros N.B."/>
            <person name="Smith C.D."/>
            <person name="Smith T.F."/>
            <person name="Spieth J."/>
            <person name="Stage D.E."/>
            <person name="Stark A."/>
            <person name="Stephan W."/>
            <person name="Strausberg R.L."/>
            <person name="Strempel S."/>
            <person name="Sturgill D."/>
            <person name="Sutton G."/>
            <person name="Sutton G.G."/>
            <person name="Tao W."/>
            <person name="Teichmann S."/>
            <person name="Tobari Y.N."/>
            <person name="Tomimura Y."/>
            <person name="Tsolas J.M."/>
            <person name="Valente V.L."/>
            <person name="Venter E."/>
            <person name="Venter J.C."/>
            <person name="Vicario S."/>
            <person name="Vieira F.G."/>
            <person name="Vilella A.J."/>
            <person name="Villasante A."/>
            <person name="Walenz B."/>
            <person name="Wang J."/>
            <person name="Wasserman M."/>
            <person name="Watts T."/>
            <person name="Wilson D."/>
            <person name="Wilson R.K."/>
            <person name="Wing R.A."/>
            <person name="Wolfner M.F."/>
            <person name="Wong A."/>
            <person name="Wong G.K."/>
            <person name="Wu C.I."/>
            <person name="Wu G."/>
            <person name="Yamamoto D."/>
            <person name="Yang H.P."/>
            <person name="Yang S.P."/>
            <person name="Yorke J.A."/>
            <person name="Yoshida K."/>
            <person name="Zdobnov E."/>
            <person name="Zhang P."/>
            <person name="Zhang Y."/>
            <person name="Zimin A.V."/>
            <person name="Baldwin J."/>
            <person name="Abdouelleil A."/>
            <person name="Abdulkadir J."/>
            <person name="Abebe A."/>
            <person name="Abera B."/>
            <person name="Abreu J."/>
            <person name="Acer S.C."/>
            <person name="Aftuck L."/>
            <person name="Alexander A."/>
            <person name="An P."/>
            <person name="Anderson E."/>
            <person name="Anderson S."/>
            <person name="Arachi H."/>
            <person name="Azer M."/>
            <person name="Bachantsang P."/>
            <person name="Barry A."/>
            <person name="Bayul T."/>
            <person name="Berlin A."/>
            <person name="Bessette D."/>
            <person name="Bloom T."/>
            <person name="Blye J."/>
            <person name="Boguslavskiy L."/>
            <person name="Bonnet C."/>
            <person name="Boukhgalter B."/>
            <person name="Bourzgui I."/>
            <person name="Brown A."/>
            <person name="Cahill P."/>
            <person name="Channer S."/>
            <person name="Cheshatsang Y."/>
            <person name="Chuda L."/>
            <person name="Citroen M."/>
            <person name="Collymore A."/>
            <person name="Cooke P."/>
            <person name="Costello M."/>
            <person name="D'Aco K."/>
            <person name="Daza R."/>
            <person name="De Haan G."/>
            <person name="DeGray S."/>
            <person name="DeMaso C."/>
            <person name="Dhargay N."/>
            <person name="Dooley K."/>
            <person name="Dooley E."/>
            <person name="Doricent M."/>
            <person name="Dorje P."/>
            <person name="Dorjee K."/>
            <person name="Dupes A."/>
            <person name="Elong R."/>
            <person name="Falk J."/>
            <person name="Farina A."/>
            <person name="Faro S."/>
            <person name="Ferguson D."/>
            <person name="Fisher S."/>
            <person name="Foley C.D."/>
            <person name="Franke A."/>
            <person name="Friedrich D."/>
            <person name="Gadbois L."/>
            <person name="Gearin G."/>
            <person name="Gearin C.R."/>
            <person name="Giannoukos G."/>
            <person name="Goode T."/>
            <person name="Graham J."/>
            <person name="Grandbois E."/>
            <person name="Grewal S."/>
            <person name="Gyaltsen K."/>
            <person name="Hafez N."/>
            <person name="Hagos B."/>
            <person name="Hall J."/>
            <person name="Henson C."/>
            <person name="Hollinger A."/>
            <person name="Honan T."/>
            <person name="Huard M.D."/>
            <person name="Hughes L."/>
            <person name="Hurhula B."/>
            <person name="Husby M.E."/>
            <person name="Kamat A."/>
            <person name="Kanga B."/>
            <person name="Kashin S."/>
            <person name="Khazanovich D."/>
            <person name="Kisner P."/>
            <person name="Lance K."/>
            <person name="Lara M."/>
            <person name="Lee W."/>
            <person name="Lennon N."/>
            <person name="Letendre F."/>
            <person name="LeVine R."/>
            <person name="Lipovsky A."/>
            <person name="Liu X."/>
            <person name="Liu J."/>
            <person name="Liu S."/>
            <person name="Lokyitsang T."/>
            <person name="Lokyitsang Y."/>
            <person name="Lubonja R."/>
            <person name="Lui A."/>
            <person name="MacDonald P."/>
            <person name="Magnisalis V."/>
            <person name="Maru K."/>
            <person name="Matthews C."/>
            <person name="McCusker W."/>
            <person name="McDonough S."/>
            <person name="Mehta T."/>
            <person name="Meldrim J."/>
            <person name="Meneus L."/>
            <person name="Mihai O."/>
            <person name="Mihalev A."/>
            <person name="Mihova T."/>
            <person name="Mittelman R."/>
            <person name="Mlenga V."/>
            <person name="Montmayeur A."/>
            <person name="Mulrain L."/>
            <person name="Navidi A."/>
            <person name="Naylor J."/>
            <person name="Negash T."/>
            <person name="Nguyen T."/>
            <person name="Nguyen N."/>
            <person name="Nicol R."/>
            <person name="Norbu C."/>
            <person name="Norbu N."/>
            <person name="Novod N."/>
            <person name="O'Neill B."/>
            <person name="Osman S."/>
            <person name="Markiewicz E."/>
            <person name="Oyono O.L."/>
            <person name="Patti C."/>
            <person name="Phunkhang P."/>
            <person name="Pierre F."/>
            <person name="Priest M."/>
            <person name="Raghuraman S."/>
            <person name="Rege F."/>
            <person name="Reyes R."/>
            <person name="Rise C."/>
            <person name="Rogov P."/>
            <person name="Ross K."/>
            <person name="Ryan E."/>
            <person name="Settipalli S."/>
            <person name="Shea T."/>
            <person name="Sherpa N."/>
            <person name="Shi L."/>
            <person name="Shih D."/>
            <person name="Sparrow T."/>
            <person name="Spaulding J."/>
            <person name="Stalker J."/>
            <person name="Stange-Thomann N."/>
            <person name="Stavropoulos S."/>
            <person name="Stone C."/>
            <person name="Strader C."/>
            <person name="Tesfaye S."/>
            <person name="Thomson T."/>
            <person name="Thoulutsang Y."/>
            <person name="Thoulutsang D."/>
            <person name="Topham K."/>
            <person name="Topping I."/>
            <person name="Tsamla T."/>
            <person name="Vassiliev H."/>
            <person name="Vo A."/>
            <person name="Wangchuk T."/>
            <person name="Wangdi T."/>
            <person name="Weiand M."/>
            <person name="Wilkinson J."/>
            <person name="Wilson A."/>
            <person name="Yadav S."/>
            <person name="Young G."/>
            <person name="Yu Q."/>
            <person name="Zembek L."/>
            <person name="Zhong D."/>
            <person name="Zimmer A."/>
            <person name="Zwirko Z."/>
            <person name="Jaffe D.B."/>
            <person name="Alvarez P."/>
            <person name="Brockman W."/>
            <person name="Butler J."/>
            <person name="Chin C."/>
            <person name="Gnerre S."/>
            <person name="Grabherr M."/>
            <person name="Kleber M."/>
            <person name="Mauceli E."/>
            <person name="MacCallum I."/>
        </authorList>
    </citation>
    <scope>NUCLEOTIDE SEQUENCE [LARGE SCALE GENOMIC DNA]</scope>
    <source>
        <strain evidence="3">white501</strain>
    </source>
</reference>